<evidence type="ECO:0000256" key="2">
    <source>
        <dbReference type="ARBA" id="ARBA00022801"/>
    </source>
</evidence>
<sequence length="677" mass="73197">MILLYASTFTKALGRLTSAEQKQVKITAFDLAQDEAGNGLQLHRVDKSPGFWTARVSQDLRLVLHKDGAHTLLAYVDHHDAAYRWAERRKLVPHERTGAMQLVQIVERTEEHLVYTESVGAVAPQPAATHRPFATLSDDALLNVGVPRDWLEAVRNADEASVDGLFDLLPDEAAEALLDVATGGRIEDHVAATAVAGADPFAHPDAQRRFRAVAGIEELKAALDAPFAQWAVFLHPAQRAPVTRDWQGPARVSGSAGTGKTIVALHRAVRLAGTEGARVLLTTFSKPLATALADKAMLMTEAVPERRDRLTVRALDQAAYDLYAAAFGQPSLATASQVRAAIEAAMKDGRGAGHDAAFLLEEWDEVIDAWGIADAQSYAAVPRLGRKTRLGPKQRESAWEVFAYVRERLGERGLTTWADVYARLGERVAAGKDIRFTHVVVDEAQDLSVAQARFLAAVGRAGGPDALFFTGDLGQRIFRLPFSWAKLGIDVRGRATVLKVCYRTSHQIRQTADRLLGREITDQDGVTETRTGTVSVFDGLEPVLALVDDTVAECDAVAAWLRAALAEGFAPDELAVLVRGQGQLGRGRAAAKAAGADLRVLTMHDAKGLEFRGVAVMALDEDVLPDADRLAGVGDIADLEAVQDTERHLLYVAATRARDRLMLAGVAPGSEFLDDLK</sequence>
<evidence type="ECO:0000256" key="4">
    <source>
        <dbReference type="ARBA" id="ARBA00022840"/>
    </source>
</evidence>
<keyword evidence="3 9" id="KW-0347">Helicase</keyword>
<protein>
    <recommendedName>
        <fullName evidence="7">DNA 3'-5' helicase</fullName>
        <ecNumber evidence="7">5.6.2.4</ecNumber>
    </recommendedName>
</protein>
<evidence type="ECO:0000256" key="8">
    <source>
        <dbReference type="ARBA" id="ARBA00048988"/>
    </source>
</evidence>
<evidence type="ECO:0000256" key="9">
    <source>
        <dbReference type="PROSITE-ProRule" id="PRU00560"/>
    </source>
</evidence>
<dbReference type="InterPro" id="IPR027417">
    <property type="entry name" value="P-loop_NTPase"/>
</dbReference>
<keyword evidence="12" id="KW-1185">Reference proteome</keyword>
<keyword evidence="11" id="KW-0540">Nuclease</keyword>
<name>A0ABW8YKB2_9SPHN</name>
<evidence type="ECO:0000256" key="3">
    <source>
        <dbReference type="ARBA" id="ARBA00022806"/>
    </source>
</evidence>
<comment type="caution">
    <text evidence="11">The sequence shown here is derived from an EMBL/GenBank/DDBJ whole genome shotgun (WGS) entry which is preliminary data.</text>
</comment>
<feature type="domain" description="UvrD-like helicase ATP-binding" evidence="10">
    <location>
        <begin position="233"/>
        <end position="511"/>
    </location>
</feature>
<comment type="catalytic activity">
    <reaction evidence="6">
        <text>Couples ATP hydrolysis with the unwinding of duplex DNA by translocating in the 3'-5' direction.</text>
        <dbReference type="EC" id="5.6.2.4"/>
    </reaction>
</comment>
<keyword evidence="11" id="KW-0269">Exonuclease</keyword>
<dbReference type="GO" id="GO:0004527">
    <property type="term" value="F:exonuclease activity"/>
    <property type="evidence" value="ECO:0007669"/>
    <property type="project" value="UniProtKB-KW"/>
</dbReference>
<evidence type="ECO:0000259" key="10">
    <source>
        <dbReference type="PROSITE" id="PS51198"/>
    </source>
</evidence>
<evidence type="ECO:0000256" key="1">
    <source>
        <dbReference type="ARBA" id="ARBA00022741"/>
    </source>
</evidence>
<dbReference type="PROSITE" id="PS51198">
    <property type="entry name" value="UVRD_HELICASE_ATP_BIND"/>
    <property type="match status" value="1"/>
</dbReference>
<evidence type="ECO:0000256" key="7">
    <source>
        <dbReference type="ARBA" id="ARBA00034808"/>
    </source>
</evidence>
<dbReference type="PANTHER" id="PTHR11070">
    <property type="entry name" value="UVRD / RECB / PCRA DNA HELICASE FAMILY MEMBER"/>
    <property type="match status" value="1"/>
</dbReference>
<dbReference type="Gene3D" id="3.40.50.300">
    <property type="entry name" value="P-loop containing nucleotide triphosphate hydrolases"/>
    <property type="match status" value="2"/>
</dbReference>
<organism evidence="11 12">
    <name type="scientific">Sphingomonas plantiphila</name>
    <dbReference type="NCBI Taxonomy" id="3163295"/>
    <lineage>
        <taxon>Bacteria</taxon>
        <taxon>Pseudomonadati</taxon>
        <taxon>Pseudomonadota</taxon>
        <taxon>Alphaproteobacteria</taxon>
        <taxon>Sphingomonadales</taxon>
        <taxon>Sphingomonadaceae</taxon>
        <taxon>Sphingomonas</taxon>
    </lineage>
</organism>
<reference evidence="11 12" key="1">
    <citation type="submission" date="2024-06" db="EMBL/GenBank/DDBJ databases">
        <authorList>
            <person name="Kaempfer P."/>
            <person name="Viver T."/>
        </authorList>
    </citation>
    <scope>NUCLEOTIDE SEQUENCE [LARGE SCALE GENOMIC DNA]</scope>
    <source>
        <strain evidence="11 12">ST-64</strain>
    </source>
</reference>
<proteinExistence type="predicted"/>
<dbReference type="Pfam" id="PF00580">
    <property type="entry name" value="UvrD-helicase"/>
    <property type="match status" value="1"/>
</dbReference>
<evidence type="ECO:0000256" key="6">
    <source>
        <dbReference type="ARBA" id="ARBA00034617"/>
    </source>
</evidence>
<dbReference type="Pfam" id="PF13361">
    <property type="entry name" value="UvrD_C"/>
    <property type="match status" value="1"/>
</dbReference>
<keyword evidence="1 9" id="KW-0547">Nucleotide-binding</keyword>
<comment type="catalytic activity">
    <reaction evidence="8">
        <text>ATP + H2O = ADP + phosphate + H(+)</text>
        <dbReference type="Rhea" id="RHEA:13065"/>
        <dbReference type="ChEBI" id="CHEBI:15377"/>
        <dbReference type="ChEBI" id="CHEBI:15378"/>
        <dbReference type="ChEBI" id="CHEBI:30616"/>
        <dbReference type="ChEBI" id="CHEBI:43474"/>
        <dbReference type="ChEBI" id="CHEBI:456216"/>
        <dbReference type="EC" id="5.6.2.4"/>
    </reaction>
</comment>
<dbReference type="Proteomes" id="UP001629244">
    <property type="component" value="Unassembled WGS sequence"/>
</dbReference>
<gene>
    <name evidence="11" type="ORF">ABS767_05960</name>
</gene>
<keyword evidence="5" id="KW-0413">Isomerase</keyword>
<dbReference type="EC" id="5.6.2.4" evidence="7"/>
<dbReference type="SUPFAM" id="SSF52540">
    <property type="entry name" value="P-loop containing nucleoside triphosphate hydrolases"/>
    <property type="match status" value="1"/>
</dbReference>
<evidence type="ECO:0000256" key="5">
    <source>
        <dbReference type="ARBA" id="ARBA00023235"/>
    </source>
</evidence>
<dbReference type="InterPro" id="IPR000212">
    <property type="entry name" value="DNA_helicase_UvrD/REP"/>
</dbReference>
<keyword evidence="2 9" id="KW-0378">Hydrolase</keyword>
<dbReference type="EMBL" id="JBELQC010000001">
    <property type="protein sequence ID" value="MFL9840503.1"/>
    <property type="molecule type" value="Genomic_DNA"/>
</dbReference>
<feature type="binding site" evidence="9">
    <location>
        <begin position="254"/>
        <end position="261"/>
    </location>
    <ligand>
        <name>ATP</name>
        <dbReference type="ChEBI" id="CHEBI:30616"/>
    </ligand>
</feature>
<dbReference type="InterPro" id="IPR014016">
    <property type="entry name" value="UvrD-like_ATP-bd"/>
</dbReference>
<keyword evidence="4 9" id="KW-0067">ATP-binding</keyword>
<dbReference type="InterPro" id="IPR014017">
    <property type="entry name" value="DNA_helicase_UvrD-like_C"/>
</dbReference>
<dbReference type="RefSeq" id="WP_408077438.1">
    <property type="nucleotide sequence ID" value="NZ_JBELQC010000001.1"/>
</dbReference>
<dbReference type="PANTHER" id="PTHR11070:SF45">
    <property type="entry name" value="DNA 3'-5' HELICASE"/>
    <property type="match status" value="1"/>
</dbReference>
<accession>A0ABW8YKB2</accession>
<evidence type="ECO:0000313" key="11">
    <source>
        <dbReference type="EMBL" id="MFL9840503.1"/>
    </source>
</evidence>
<evidence type="ECO:0000313" key="12">
    <source>
        <dbReference type="Proteomes" id="UP001629244"/>
    </source>
</evidence>